<dbReference type="SUPFAM" id="SSF52980">
    <property type="entry name" value="Restriction endonuclease-like"/>
    <property type="match status" value="1"/>
</dbReference>
<dbReference type="InterPro" id="IPR008538">
    <property type="entry name" value="Uma2"/>
</dbReference>
<dbReference type="GO" id="GO:0004519">
    <property type="term" value="F:endonuclease activity"/>
    <property type="evidence" value="ECO:0007669"/>
    <property type="project" value="UniProtKB-KW"/>
</dbReference>
<dbReference type="InterPro" id="IPR011335">
    <property type="entry name" value="Restrct_endonuc-II-like"/>
</dbReference>
<dbReference type="AlphaFoldDB" id="A0A2D2D6D4"/>
<reference evidence="3" key="1">
    <citation type="submission" date="2017-10" db="EMBL/GenBank/DDBJ databases">
        <title>Completed PacBio SMRT sequence of Methylosinus trichosporium OB3b reveals presence of a third large plasmid.</title>
        <authorList>
            <person name="Charles T.C."/>
            <person name="Lynch M.D.J."/>
            <person name="Heil J.R."/>
            <person name="Cheng J."/>
        </authorList>
    </citation>
    <scope>NUCLEOTIDE SEQUENCE [LARGE SCALE GENOMIC DNA]</scope>
    <source>
        <strain evidence="3">OB3b</strain>
    </source>
</reference>
<dbReference type="Gene3D" id="3.90.1570.10">
    <property type="entry name" value="tt1808, chain A"/>
    <property type="match status" value="1"/>
</dbReference>
<evidence type="ECO:0000313" key="3">
    <source>
        <dbReference type="Proteomes" id="UP000230709"/>
    </source>
</evidence>
<accession>A0A2D2D6D4</accession>
<organism evidence="2 3">
    <name type="scientific">Methylosinus trichosporium (strain ATCC 35070 / NCIMB 11131 / UNIQEM 75 / OB3b)</name>
    <dbReference type="NCBI Taxonomy" id="595536"/>
    <lineage>
        <taxon>Bacteria</taxon>
        <taxon>Pseudomonadati</taxon>
        <taxon>Pseudomonadota</taxon>
        <taxon>Alphaproteobacteria</taxon>
        <taxon>Hyphomicrobiales</taxon>
        <taxon>Methylocystaceae</taxon>
        <taxon>Methylosinus</taxon>
    </lineage>
</organism>
<dbReference type="InterPro" id="IPR012296">
    <property type="entry name" value="Nuclease_put_TT1808"/>
</dbReference>
<protein>
    <submittedName>
        <fullName evidence="2">Uma2 family endonuclease</fullName>
    </submittedName>
</protein>
<dbReference type="EMBL" id="CP023737">
    <property type="protein sequence ID" value="ATQ70514.1"/>
    <property type="molecule type" value="Genomic_DNA"/>
</dbReference>
<sequence length="199" mass="22573">MNRPSSQYEYMSLDDFEELLADKPADEKWELIGGRVVRMMVGARWEHNYIIQNISTGLRDRLRANGSPCRTLIESFRLRNAPTESSMLPDVIVHCRPLEPGAASLHDPTVLVEVMSEGSKARDRFEKWAVYQKLPSLRHYVLVERDRAHIETFDRVGEVWSGVQILDGLEATLDLPGIGVAVPLAEIYRDVIGASRERA</sequence>
<dbReference type="PANTHER" id="PTHR36558:SF1">
    <property type="entry name" value="RESTRICTION ENDONUCLEASE DOMAIN-CONTAINING PROTEIN-RELATED"/>
    <property type="match status" value="1"/>
</dbReference>
<dbReference type="Pfam" id="PF05685">
    <property type="entry name" value="Uma2"/>
    <property type="match status" value="1"/>
</dbReference>
<evidence type="ECO:0000313" key="2">
    <source>
        <dbReference type="EMBL" id="ATQ70514.1"/>
    </source>
</evidence>
<dbReference type="PANTHER" id="PTHR36558">
    <property type="entry name" value="GLR1098 PROTEIN"/>
    <property type="match status" value="1"/>
</dbReference>
<dbReference type="KEGG" id="mtw:CQW49_20010"/>
<proteinExistence type="predicted"/>
<evidence type="ECO:0000259" key="1">
    <source>
        <dbReference type="Pfam" id="PF05685"/>
    </source>
</evidence>
<name>A0A2D2D6D4_METT3</name>
<dbReference type="CDD" id="cd06260">
    <property type="entry name" value="DUF820-like"/>
    <property type="match status" value="1"/>
</dbReference>
<feature type="domain" description="Putative restriction endonuclease" evidence="1">
    <location>
        <begin position="14"/>
        <end position="179"/>
    </location>
</feature>
<keyword evidence="2" id="KW-0255">Endonuclease</keyword>
<dbReference type="Proteomes" id="UP000230709">
    <property type="component" value="Chromosome"/>
</dbReference>
<keyword evidence="2" id="KW-0540">Nuclease</keyword>
<dbReference type="STRING" id="595536.GCA_000178815_01191"/>
<dbReference type="RefSeq" id="WP_003609491.1">
    <property type="nucleotide sequence ID" value="NZ_ADVE02000001.1"/>
</dbReference>
<keyword evidence="3" id="KW-1185">Reference proteome</keyword>
<keyword evidence="2" id="KW-0378">Hydrolase</keyword>
<gene>
    <name evidence="2" type="ORF">CQW49_20010</name>
</gene>